<feature type="region of interest" description="Disordered" evidence="1">
    <location>
        <begin position="96"/>
        <end position="124"/>
    </location>
</feature>
<sequence>MEHGKRDPTTRKNSSKASLLKDSKIGQTILKDNVFEEAKLEGEINQINNMQQREAIRLRWEKEYAIKALSRKKLLRREQSTSAVFSFPPISHGLNASSERIRSEERVNASLSSESSSPELSPCTSLENLHSKQRVLERRSILRSHSEVTSLPALLSPQLMRKATTNDPRFTNLLQQLVPRHKPYSAAKKLTDNDNK</sequence>
<reference evidence="2" key="2">
    <citation type="journal article" date="2023" name="Science">
        <title>Genomic signatures of disease resistance in endangered staghorn corals.</title>
        <authorList>
            <person name="Vollmer S.V."/>
            <person name="Selwyn J.D."/>
            <person name="Despard B.A."/>
            <person name="Roesel C.L."/>
        </authorList>
    </citation>
    <scope>NUCLEOTIDE SEQUENCE</scope>
    <source>
        <strain evidence="2">K2</strain>
    </source>
</reference>
<protein>
    <submittedName>
        <fullName evidence="2">Uncharacterized protein</fullName>
    </submittedName>
</protein>
<comment type="caution">
    <text evidence="2">The sequence shown here is derived from an EMBL/GenBank/DDBJ whole genome shotgun (WGS) entry which is preliminary data.</text>
</comment>
<proteinExistence type="predicted"/>
<accession>A0AAD9PT40</accession>
<feature type="compositionally biased region" description="Low complexity" evidence="1">
    <location>
        <begin position="110"/>
        <end position="122"/>
    </location>
</feature>
<dbReference type="Proteomes" id="UP001249851">
    <property type="component" value="Unassembled WGS sequence"/>
</dbReference>
<name>A0AAD9PT40_ACRCE</name>
<evidence type="ECO:0000313" key="3">
    <source>
        <dbReference type="Proteomes" id="UP001249851"/>
    </source>
</evidence>
<organism evidence="2 3">
    <name type="scientific">Acropora cervicornis</name>
    <name type="common">Staghorn coral</name>
    <dbReference type="NCBI Taxonomy" id="6130"/>
    <lineage>
        <taxon>Eukaryota</taxon>
        <taxon>Metazoa</taxon>
        <taxon>Cnidaria</taxon>
        <taxon>Anthozoa</taxon>
        <taxon>Hexacorallia</taxon>
        <taxon>Scleractinia</taxon>
        <taxon>Astrocoeniina</taxon>
        <taxon>Acroporidae</taxon>
        <taxon>Acropora</taxon>
    </lineage>
</organism>
<feature type="compositionally biased region" description="Basic and acidic residues" evidence="1">
    <location>
        <begin position="1"/>
        <end position="10"/>
    </location>
</feature>
<dbReference type="EMBL" id="JARQWQ010000144">
    <property type="protein sequence ID" value="KAK2548547.1"/>
    <property type="molecule type" value="Genomic_DNA"/>
</dbReference>
<keyword evidence="3" id="KW-1185">Reference proteome</keyword>
<gene>
    <name evidence="2" type="ORF">P5673_031217</name>
</gene>
<evidence type="ECO:0000256" key="1">
    <source>
        <dbReference type="SAM" id="MobiDB-lite"/>
    </source>
</evidence>
<evidence type="ECO:0000313" key="2">
    <source>
        <dbReference type="EMBL" id="KAK2548547.1"/>
    </source>
</evidence>
<feature type="region of interest" description="Disordered" evidence="1">
    <location>
        <begin position="1"/>
        <end position="22"/>
    </location>
</feature>
<dbReference type="AlphaFoldDB" id="A0AAD9PT40"/>
<reference evidence="2" key="1">
    <citation type="journal article" date="2023" name="G3 (Bethesda)">
        <title>Whole genome assembly and annotation of the endangered Caribbean coral Acropora cervicornis.</title>
        <authorList>
            <person name="Selwyn J.D."/>
            <person name="Vollmer S.V."/>
        </authorList>
    </citation>
    <scope>NUCLEOTIDE SEQUENCE</scope>
    <source>
        <strain evidence="2">K2</strain>
    </source>
</reference>